<dbReference type="Gene3D" id="3.40.50.300">
    <property type="entry name" value="P-loop containing nucleotide triphosphate hydrolases"/>
    <property type="match status" value="1"/>
</dbReference>
<keyword evidence="1" id="KW-0418">Kinase</keyword>
<gene>
    <name evidence="1" type="ORF">D1614_13780</name>
</gene>
<sequence length="241" mass="27704">MDNFFNNYLQNYRHMNFETGDFPGPFITISRQAGCSAKRIAIKLSKILTGYSYMSDTKTDADWKWVDKEVFSQVVDEMITEVVEGGYDNEKGDAVKFLKTVDNAFSEETIYDISDQNLILTLKGIICRLACQGRTIIVGRSAGVILKNVPNKLNIRLEAPIDWRINRVMQIKDLTRAEAEKFIVEMDEKRDSFIEKVIGRKAENNDFDVIFNYASLEDDLIVDSIVNILRNMQIIARLNDY</sequence>
<dbReference type="EMBL" id="QWGR01000007">
    <property type="protein sequence ID" value="RIJ47648.1"/>
    <property type="molecule type" value="Genomic_DNA"/>
</dbReference>
<evidence type="ECO:0000313" key="1">
    <source>
        <dbReference type="EMBL" id="RIJ47648.1"/>
    </source>
</evidence>
<dbReference type="Proteomes" id="UP000265926">
    <property type="component" value="Unassembled WGS sequence"/>
</dbReference>
<protein>
    <submittedName>
        <fullName evidence="1">Cytidylate kinase-like family protein</fullName>
    </submittedName>
</protein>
<dbReference type="AlphaFoldDB" id="A0A399SW04"/>
<dbReference type="Pfam" id="PF13189">
    <property type="entry name" value="Cytidylate_kin2"/>
    <property type="match status" value="1"/>
</dbReference>
<dbReference type="OrthoDB" id="9781180at2"/>
<accession>A0A399SW04</accession>
<comment type="caution">
    <text evidence="1">The sequence shown here is derived from an EMBL/GenBank/DDBJ whole genome shotgun (WGS) entry which is preliminary data.</text>
</comment>
<organism evidence="1 2">
    <name type="scientific">Maribellus luteus</name>
    <dbReference type="NCBI Taxonomy" id="2305463"/>
    <lineage>
        <taxon>Bacteria</taxon>
        <taxon>Pseudomonadati</taxon>
        <taxon>Bacteroidota</taxon>
        <taxon>Bacteroidia</taxon>
        <taxon>Marinilabiliales</taxon>
        <taxon>Prolixibacteraceae</taxon>
        <taxon>Maribellus</taxon>
    </lineage>
</organism>
<dbReference type="RefSeq" id="WP_119438534.1">
    <property type="nucleotide sequence ID" value="NZ_QWGR01000007.1"/>
</dbReference>
<dbReference type="InterPro" id="IPR027417">
    <property type="entry name" value="P-loop_NTPase"/>
</dbReference>
<keyword evidence="2" id="KW-1185">Reference proteome</keyword>
<evidence type="ECO:0000313" key="2">
    <source>
        <dbReference type="Proteomes" id="UP000265926"/>
    </source>
</evidence>
<dbReference type="GO" id="GO:0016301">
    <property type="term" value="F:kinase activity"/>
    <property type="evidence" value="ECO:0007669"/>
    <property type="project" value="UniProtKB-KW"/>
</dbReference>
<name>A0A399SW04_9BACT</name>
<proteinExistence type="predicted"/>
<reference evidence="1 2" key="1">
    <citation type="submission" date="2018-08" db="EMBL/GenBank/DDBJ databases">
        <title>Pallidiluteibacterium maritimus gen. nov., sp. nov., isolated from coastal sediment.</title>
        <authorList>
            <person name="Zhou L.Y."/>
        </authorList>
    </citation>
    <scope>NUCLEOTIDE SEQUENCE [LARGE SCALE GENOMIC DNA]</scope>
    <source>
        <strain evidence="1 2">XSD2</strain>
    </source>
</reference>
<keyword evidence="1" id="KW-0808">Transferase</keyword>